<reference evidence="2" key="1">
    <citation type="journal article" date="2015" name="Nature">
        <title>Complex archaea that bridge the gap between prokaryotes and eukaryotes.</title>
        <authorList>
            <person name="Spang A."/>
            <person name="Saw J.H."/>
            <person name="Jorgensen S.L."/>
            <person name="Zaremba-Niedzwiedzka K."/>
            <person name="Martijn J."/>
            <person name="Lind A.E."/>
            <person name="van Eijk R."/>
            <person name="Schleper C."/>
            <person name="Guy L."/>
            <person name="Ettema T.J."/>
        </authorList>
    </citation>
    <scope>NUCLEOTIDE SEQUENCE</scope>
</reference>
<dbReference type="AlphaFoldDB" id="A0A0F9SZM7"/>
<organism evidence="2">
    <name type="scientific">marine sediment metagenome</name>
    <dbReference type="NCBI Taxonomy" id="412755"/>
    <lineage>
        <taxon>unclassified sequences</taxon>
        <taxon>metagenomes</taxon>
        <taxon>ecological metagenomes</taxon>
    </lineage>
</organism>
<feature type="region of interest" description="Disordered" evidence="1">
    <location>
        <begin position="384"/>
        <end position="418"/>
    </location>
</feature>
<sequence>MGFFDDLDSKLGFSAATQPVAPPIQVNRPTDSFDDLDRKLGIVSDDQKTEYFRLGGGKTKEGRLFRGEVMRSFRGGGAAKNGGGVAKSGDLETPISQKAWYNRFGVEGGRGLERGGIMIKAATMDFVLNRGVGALGLLPTAALKRLSPEFRKLTEAGAFAAKQVAEGAEAPELQRDPDSGIAGWVGSLGGEALPVMVEATILGLVNPVLGMASIGVNEGYSGYTEAKKRNLSEGEARFAGDVIGVINTALETFQLKTAFQLSKKVFSALKAKVTKSVIAKTTVSGALKELPATMIKEAMTEALQEQAPIWLPEIMGGTAAVDPVGRTIGSAIGGAVLGLGPGGVRGAVQGLRSKAVADAEAAADAGIDLGATNTAALRDIAKGEESQGGEPVLAADASTPVTEPPANLSVGTRPEDMPPVKKTLAEVTSARTKMVNQDREAMGLSPILTKGGEDFLQTRQRAIDSGLVEKASAIAASVNKDPRAIDRVATGALVQRMVELKVGIDRVNDSLGGQPIASDRIALEQMNQFVREFNTLSAAVIKSGSEEGKDFVARKLTLDKSYDLATIQARARAAAGQELTEHAKERVRTNVNELSDTDKRLKAEQTKYKKSVLNEAVVKRAKSKNVRTKAEILTDLKSLIERGCYGG</sequence>
<accession>A0A0F9SZM7</accession>
<evidence type="ECO:0000256" key="1">
    <source>
        <dbReference type="SAM" id="MobiDB-lite"/>
    </source>
</evidence>
<name>A0A0F9SZM7_9ZZZZ</name>
<gene>
    <name evidence="2" type="ORF">LCGC14_0411270</name>
</gene>
<proteinExistence type="predicted"/>
<dbReference type="EMBL" id="LAZR01000363">
    <property type="protein sequence ID" value="KKN72414.1"/>
    <property type="molecule type" value="Genomic_DNA"/>
</dbReference>
<comment type="caution">
    <text evidence="2">The sequence shown here is derived from an EMBL/GenBank/DDBJ whole genome shotgun (WGS) entry which is preliminary data.</text>
</comment>
<evidence type="ECO:0000313" key="2">
    <source>
        <dbReference type="EMBL" id="KKN72414.1"/>
    </source>
</evidence>
<protein>
    <submittedName>
        <fullName evidence="2">Uncharacterized protein</fullName>
    </submittedName>
</protein>